<sequence>MSTKENNEVAVEKVTENDKASADAKCDIKGIKRPAEVSTASLPSSYSDRTHDCRSNTFRHIGADAMLPSALYFIVAISIGCRDKSYFKVIHRVIKRFRDSRRYAFRLPSE</sequence>
<gene>
    <name evidence="2" type="ORF">ALC60_13429</name>
</gene>
<feature type="region of interest" description="Disordered" evidence="1">
    <location>
        <begin position="1"/>
        <end position="21"/>
    </location>
</feature>
<accession>A0A151WII5</accession>
<dbReference type="Proteomes" id="UP000075809">
    <property type="component" value="Unassembled WGS sequence"/>
</dbReference>
<organism evidence="2 3">
    <name type="scientific">Mycetomoellerius zeteki</name>
    <dbReference type="NCBI Taxonomy" id="64791"/>
    <lineage>
        <taxon>Eukaryota</taxon>
        <taxon>Metazoa</taxon>
        <taxon>Ecdysozoa</taxon>
        <taxon>Arthropoda</taxon>
        <taxon>Hexapoda</taxon>
        <taxon>Insecta</taxon>
        <taxon>Pterygota</taxon>
        <taxon>Neoptera</taxon>
        <taxon>Endopterygota</taxon>
        <taxon>Hymenoptera</taxon>
        <taxon>Apocrita</taxon>
        <taxon>Aculeata</taxon>
        <taxon>Formicoidea</taxon>
        <taxon>Formicidae</taxon>
        <taxon>Myrmicinae</taxon>
        <taxon>Mycetomoellerius</taxon>
    </lineage>
</organism>
<evidence type="ECO:0000313" key="2">
    <source>
        <dbReference type="EMBL" id="KYQ47673.1"/>
    </source>
</evidence>
<evidence type="ECO:0000313" key="3">
    <source>
        <dbReference type="Proteomes" id="UP000075809"/>
    </source>
</evidence>
<name>A0A151WII5_9HYME</name>
<protein>
    <submittedName>
        <fullName evidence="2">Uncharacterized protein</fullName>
    </submittedName>
</protein>
<keyword evidence="3" id="KW-1185">Reference proteome</keyword>
<dbReference type="AlphaFoldDB" id="A0A151WII5"/>
<reference evidence="2 3" key="1">
    <citation type="submission" date="2015-09" db="EMBL/GenBank/DDBJ databases">
        <title>Trachymyrmex zeteki WGS genome.</title>
        <authorList>
            <person name="Nygaard S."/>
            <person name="Hu H."/>
            <person name="Boomsma J."/>
            <person name="Zhang G."/>
        </authorList>
    </citation>
    <scope>NUCLEOTIDE SEQUENCE [LARGE SCALE GENOMIC DNA]</scope>
    <source>
        <strain evidence="2">Tzet28-1</strain>
        <tissue evidence="2">Whole body</tissue>
    </source>
</reference>
<evidence type="ECO:0000256" key="1">
    <source>
        <dbReference type="SAM" id="MobiDB-lite"/>
    </source>
</evidence>
<proteinExistence type="predicted"/>
<dbReference type="EMBL" id="KQ983089">
    <property type="protein sequence ID" value="KYQ47673.1"/>
    <property type="molecule type" value="Genomic_DNA"/>
</dbReference>